<organism evidence="1 2">
    <name type="scientific">Algoriphagus hitonicola</name>
    <dbReference type="NCBI Taxonomy" id="435880"/>
    <lineage>
        <taxon>Bacteria</taxon>
        <taxon>Pseudomonadati</taxon>
        <taxon>Bacteroidota</taxon>
        <taxon>Cytophagia</taxon>
        <taxon>Cytophagales</taxon>
        <taxon>Cyclobacteriaceae</taxon>
        <taxon>Algoriphagus</taxon>
    </lineage>
</organism>
<evidence type="ECO:0000313" key="2">
    <source>
        <dbReference type="Proteomes" id="UP000199642"/>
    </source>
</evidence>
<dbReference type="Proteomes" id="UP000199642">
    <property type="component" value="Unassembled WGS sequence"/>
</dbReference>
<evidence type="ECO:0000313" key="1">
    <source>
        <dbReference type="EMBL" id="SFG75092.1"/>
    </source>
</evidence>
<sequence length="134" mass="15148">MGCDSINSKISKIYPSENLESEVPFIIIPNAGCPGCISSAENLLIKYRGSNCINFYLTRVVSKKKLKIKLGYDVLEYENIVLDSLDILSEVNVSGFYPVIIYPDNSYFEISPDYPNAVNELEGYLEHNCHDIER</sequence>
<dbReference type="AlphaFoldDB" id="A0A1I2UD72"/>
<name>A0A1I2UD72_9BACT</name>
<reference evidence="2" key="1">
    <citation type="submission" date="2016-10" db="EMBL/GenBank/DDBJ databases">
        <authorList>
            <person name="Varghese N."/>
            <person name="Submissions S."/>
        </authorList>
    </citation>
    <scope>NUCLEOTIDE SEQUENCE [LARGE SCALE GENOMIC DNA]</scope>
    <source>
        <strain evidence="2">DSM 19315</strain>
    </source>
</reference>
<keyword evidence="2" id="KW-1185">Reference proteome</keyword>
<dbReference type="EMBL" id="FOPC01000007">
    <property type="protein sequence ID" value="SFG75092.1"/>
    <property type="molecule type" value="Genomic_DNA"/>
</dbReference>
<gene>
    <name evidence="1" type="ORF">SAMN04487988_107183</name>
</gene>
<protein>
    <submittedName>
        <fullName evidence="1">Uncharacterized protein</fullName>
    </submittedName>
</protein>
<proteinExistence type="predicted"/>
<accession>A0A1I2UD72</accession>
<dbReference type="STRING" id="435880.SAMN04487988_107183"/>